<evidence type="ECO:0000256" key="2">
    <source>
        <dbReference type="SAM" id="Phobius"/>
    </source>
</evidence>
<feature type="compositionally biased region" description="Basic residues" evidence="1">
    <location>
        <begin position="102"/>
        <end position="120"/>
    </location>
</feature>
<dbReference type="RefSeq" id="WP_078306747.1">
    <property type="nucleotide sequence ID" value="NZ_CP147511.1"/>
</dbReference>
<keyword evidence="2" id="KW-1133">Transmembrane helix</keyword>
<evidence type="ECO:0000313" key="4">
    <source>
        <dbReference type="EMBL" id="OOS21761.1"/>
    </source>
</evidence>
<feature type="region of interest" description="Disordered" evidence="1">
    <location>
        <begin position="47"/>
        <end position="82"/>
    </location>
</feature>
<organism evidence="4 5">
    <name type="scientific">Lwoffella lincolnii</name>
    <dbReference type="NCBI Taxonomy" id="90241"/>
    <lineage>
        <taxon>Bacteria</taxon>
        <taxon>Pseudomonadati</taxon>
        <taxon>Pseudomonadota</taxon>
        <taxon>Gammaproteobacteria</taxon>
        <taxon>Moraxellales</taxon>
        <taxon>Moraxellaceae</taxon>
        <taxon>Lwoffella</taxon>
    </lineage>
</organism>
<dbReference type="SUPFAM" id="SSF55166">
    <property type="entry name" value="Hedgehog/DD-peptidase"/>
    <property type="match status" value="1"/>
</dbReference>
<name>A0A1T0CHZ8_9GAMM</name>
<dbReference type="Proteomes" id="UP000191094">
    <property type="component" value="Unassembled WGS sequence"/>
</dbReference>
<evidence type="ECO:0000259" key="3">
    <source>
        <dbReference type="Pfam" id="PF08291"/>
    </source>
</evidence>
<dbReference type="AlphaFoldDB" id="A0A1T0CHZ8"/>
<accession>A0A1T0CHZ8</accession>
<keyword evidence="2" id="KW-0472">Membrane</keyword>
<comment type="caution">
    <text evidence="4">The sequence shown here is derived from an EMBL/GenBank/DDBJ whole genome shotgun (WGS) entry which is preliminary data.</text>
</comment>
<keyword evidence="5" id="KW-1185">Reference proteome</keyword>
<dbReference type="EMBL" id="MUYT01000004">
    <property type="protein sequence ID" value="OOS21761.1"/>
    <property type="molecule type" value="Genomic_DNA"/>
</dbReference>
<evidence type="ECO:0000256" key="1">
    <source>
        <dbReference type="SAM" id="MobiDB-lite"/>
    </source>
</evidence>
<keyword evidence="2" id="KW-0812">Transmembrane</keyword>
<feature type="region of interest" description="Disordered" evidence="1">
    <location>
        <begin position="102"/>
        <end position="125"/>
    </location>
</feature>
<feature type="compositionally biased region" description="Basic and acidic residues" evidence="1">
    <location>
        <begin position="61"/>
        <end position="82"/>
    </location>
</feature>
<gene>
    <name evidence="4" type="ORF">B0682_03835</name>
</gene>
<dbReference type="Pfam" id="PF08291">
    <property type="entry name" value="Peptidase_M15_3"/>
    <property type="match status" value="1"/>
</dbReference>
<evidence type="ECO:0000313" key="5">
    <source>
        <dbReference type="Proteomes" id="UP000191094"/>
    </source>
</evidence>
<dbReference type="OrthoDB" id="6695647at2"/>
<dbReference type="STRING" id="90241.B0682_03835"/>
<feature type="domain" description="Peptidase M15A C-terminal" evidence="3">
    <location>
        <begin position="226"/>
        <end position="270"/>
    </location>
</feature>
<proteinExistence type="predicted"/>
<feature type="transmembrane region" description="Helical" evidence="2">
    <location>
        <begin position="21"/>
        <end position="40"/>
    </location>
</feature>
<reference evidence="4 5" key="1">
    <citation type="submission" date="2017-02" db="EMBL/GenBank/DDBJ databases">
        <title>Draft genome sequence of Moraxella lincolnii CCUG 9405T type strain.</title>
        <authorList>
            <person name="Salva-Serra F."/>
            <person name="Engstrom-Jakobsson H."/>
            <person name="Thorell K."/>
            <person name="Jaen-Luchoro D."/>
            <person name="Gonzales-Siles L."/>
            <person name="Karlsson R."/>
            <person name="Yazdan S."/>
            <person name="Boulund F."/>
            <person name="Johnning A."/>
            <person name="Engstrand L."/>
            <person name="Kristiansson E."/>
            <person name="Moore E."/>
        </authorList>
    </citation>
    <scope>NUCLEOTIDE SEQUENCE [LARGE SCALE GENOMIC DNA]</scope>
    <source>
        <strain evidence="4 5">CCUG 9405</strain>
    </source>
</reference>
<sequence length="322" mass="36240">MTNSQSSTKQLLIRQSCQRSSCVKMAVGMVGLGVFVGLMGCAGTHTPHSSPNHYPQPQYHPKHDPNSHQQHDNAYRHHAKSDARHDVANEMNGDMTSRVGHVHSHHVHSHSSHSHSHSHSHQHDGMANDMGGMANQHAFAQWLNAHGKHSQRVHDVATYHNYLKQHLGGYDVPPMWQLLTTARDWQGCHQEQFEVPPPELWANILPTLRLYAKLKHQGILPNSSEIRSTYRNPTLNACAGGALNSSHKHHQAIDIWIPEYEYDAERLQAIKTALCQYWRYQGQADNFGLGLYQTGAIHIDTAKYRTWGGHHTAGLAFCLANH</sequence>
<dbReference type="InterPro" id="IPR009045">
    <property type="entry name" value="Zn_M74/Hedgehog-like"/>
</dbReference>
<dbReference type="InterPro" id="IPR013230">
    <property type="entry name" value="Peptidase_M15A_C"/>
</dbReference>
<dbReference type="Gene3D" id="3.30.1380.10">
    <property type="match status" value="1"/>
</dbReference>
<protein>
    <recommendedName>
        <fullName evidence="3">Peptidase M15A C-terminal domain-containing protein</fullName>
    </recommendedName>
</protein>